<reference evidence="1" key="1">
    <citation type="submission" date="2021-01" db="EMBL/GenBank/DDBJ databases">
        <authorList>
            <person name="Sun Q."/>
        </authorList>
    </citation>
    <scope>NUCLEOTIDE SEQUENCE</scope>
    <source>
        <strain evidence="1">YIM B02566</strain>
    </source>
</reference>
<protein>
    <submittedName>
        <fullName evidence="1">ABC transporter substrate-binding protein</fullName>
    </submittedName>
</protein>
<proteinExistence type="predicted"/>
<organism evidence="1 2">
    <name type="scientific">Taklimakanibacter albus</name>
    <dbReference type="NCBI Taxonomy" id="2800327"/>
    <lineage>
        <taxon>Bacteria</taxon>
        <taxon>Pseudomonadati</taxon>
        <taxon>Pseudomonadota</taxon>
        <taxon>Alphaproteobacteria</taxon>
        <taxon>Hyphomicrobiales</taxon>
        <taxon>Aestuariivirgaceae</taxon>
        <taxon>Taklimakanibacter</taxon>
    </lineage>
</organism>
<evidence type="ECO:0000313" key="2">
    <source>
        <dbReference type="Proteomes" id="UP000616151"/>
    </source>
</evidence>
<comment type="caution">
    <text evidence="1">The sequence shown here is derived from an EMBL/GenBank/DDBJ whole genome shotgun (WGS) entry which is preliminary data.</text>
</comment>
<keyword evidence="2" id="KW-1185">Reference proteome</keyword>
<accession>A0ACC5R842</accession>
<dbReference type="EMBL" id="JAENHL010000007">
    <property type="protein sequence ID" value="MBK1868831.1"/>
    <property type="molecule type" value="Genomic_DNA"/>
</dbReference>
<evidence type="ECO:0000313" key="1">
    <source>
        <dbReference type="EMBL" id="MBK1868831.1"/>
    </source>
</evidence>
<gene>
    <name evidence="1" type="ORF">JHL16_20910</name>
</gene>
<name>A0ACC5R842_9HYPH</name>
<dbReference type="Proteomes" id="UP000616151">
    <property type="component" value="Unassembled WGS sequence"/>
</dbReference>
<sequence>MSNKPREAALKGLGRRDFMKVALGAGMSLASAQLLWSRRAKAEPKKGGRLRAGLAHGSTTDILDPATYENGFTQAVGNSAYNRLTEVGPKGDLVGELAESWEPSADAKTWRFKLRSGVQFHNGKSFSSDDVVASINHHRGEGSTSGAKGIVGEIAELTADGPNAVTFTLKGGNADFPFILSDFHLGICPATAEGKMDWASGVGTGAYTIARFEPGQRAALKRNANYWKEGHGHFDEVELLSIVDVNARTNALVAGDIDVMDRCDLKTVGLLKRNPAIRIEQASGTQHYTFAMQTDVAPFDNRDVRLALKLAIDRQELVDKILMGYGYLGNDHPIGKFNRYFASDLEQRQYDPDQARSLLKKAGHENLKVSLSVADAAFAGAVDAGTLFADKAAKAGITLDIVREPDDGYWTNVWLKKSFAAVYWGGRPTEDWMFSTAYAAGVPWNDTHWSNERFNTLLQQARIELDDAKRRSMYGEMQRLVRDDGGAVIPMFANFVFAMSDKVAHAPEISAEWDLDGLKFAERWWFQ</sequence>